<dbReference type="EMBL" id="HE613800">
    <property type="protein sequence ID" value="CCE69784.1"/>
    <property type="molecule type" value="Genomic_DNA"/>
</dbReference>
<evidence type="ECO:0000313" key="1">
    <source>
        <dbReference type="EMBL" id="CCE69784.1"/>
    </source>
</evidence>
<evidence type="ECO:0000313" key="2">
    <source>
        <dbReference type="Proteomes" id="UP000009139"/>
    </source>
</evidence>
<dbReference type="AlphaFoldDB" id="G8ZGA5"/>
<name>G8ZGA5_PYRAB</name>
<organism evidence="1 2">
    <name type="scientific">Pyrococcus abyssi (strain GE5 / Orsay)</name>
    <dbReference type="NCBI Taxonomy" id="272844"/>
    <lineage>
        <taxon>Archaea</taxon>
        <taxon>Methanobacteriati</taxon>
        <taxon>Methanobacteriota</taxon>
        <taxon>Thermococci</taxon>
        <taxon>Thermococcales</taxon>
        <taxon>Thermococcaceae</taxon>
        <taxon>Pyrococcus</taxon>
    </lineage>
</organism>
<accession>G8ZGA5</accession>
<evidence type="ECO:0008006" key="3">
    <source>
        <dbReference type="Google" id="ProtNLM"/>
    </source>
</evidence>
<reference evidence="1 2" key="1">
    <citation type="journal article" date="2012" name="Curr. Microbiol.">
        <title>Re-annotation of two hyperthermophilic archaea Pyrococcus abyssi GE5 and Pyrococcus furiosus DSM 3638.</title>
        <authorList>
            <person name="Gao J."/>
            <person name="Wang J."/>
        </authorList>
    </citation>
    <scope>GENOME REANNOTATION</scope>
    <source>
        <strain evidence="2">GE5 / Orsay</strain>
    </source>
</reference>
<sequence length="59" mass="7024">MSYDVEETETKRREVDALLRASKALKCNNLTVITWDYEGVETHGDRRIKFIPLWRWLLG</sequence>
<gene>
    <name evidence="1" type="ordered locus">PAB2078.1n</name>
</gene>
<protein>
    <recommendedName>
        <fullName evidence="3">ATP-binding protein</fullName>
    </recommendedName>
</protein>
<dbReference type="RefSeq" id="WP_231845559.1">
    <property type="nucleotide sequence ID" value="NC_000868.1"/>
</dbReference>
<proteinExistence type="predicted"/>
<comment type="miscellaneous">
    <text evidence="1">The sequence shown here is derived from an EMBL/GenBank/DDBJ third party annotation (TPA) entry.</text>
</comment>
<dbReference type="Proteomes" id="UP000009139">
    <property type="component" value="Chromosome"/>
</dbReference>